<feature type="signal peptide" evidence="3">
    <location>
        <begin position="1"/>
        <end position="21"/>
    </location>
</feature>
<dbReference type="PANTHER" id="PTHR30329:SF20">
    <property type="entry name" value="EXPORTED PROTEIN"/>
    <property type="match status" value="1"/>
</dbReference>
<dbReference type="PROSITE" id="PS51123">
    <property type="entry name" value="OMPA_2"/>
    <property type="match status" value="1"/>
</dbReference>
<dbReference type="Gene3D" id="3.30.1330.60">
    <property type="entry name" value="OmpA-like domain"/>
    <property type="match status" value="1"/>
</dbReference>
<feature type="domain" description="OmpA-like" evidence="4">
    <location>
        <begin position="64"/>
        <end position="182"/>
    </location>
</feature>
<proteinExistence type="predicted"/>
<gene>
    <name evidence="5" type="ORF">KDW96_18600</name>
</gene>
<reference evidence="5" key="1">
    <citation type="submission" date="2021-04" db="EMBL/GenBank/DDBJ databases">
        <title>Oceanospirillales bacteria with DddD are important DMSP degraders in coastal seawater.</title>
        <authorList>
            <person name="Liu J."/>
        </authorList>
    </citation>
    <scope>NUCLEOTIDE SEQUENCE</scope>
    <source>
        <strain evidence="5">D13-4</strain>
    </source>
</reference>
<organism evidence="5 6">
    <name type="scientific">Pseudomonas benzenivorans</name>
    <dbReference type="NCBI Taxonomy" id="556533"/>
    <lineage>
        <taxon>Bacteria</taxon>
        <taxon>Pseudomonadati</taxon>
        <taxon>Pseudomonadota</taxon>
        <taxon>Gammaproteobacteria</taxon>
        <taxon>Pseudomonadales</taxon>
        <taxon>Pseudomonadaceae</taxon>
        <taxon>Pseudomonas</taxon>
    </lineage>
</organism>
<evidence type="ECO:0000313" key="5">
    <source>
        <dbReference type="EMBL" id="UTW07154.1"/>
    </source>
</evidence>
<accession>A0ABY5H562</accession>
<dbReference type="PANTHER" id="PTHR30329">
    <property type="entry name" value="STATOR ELEMENT OF FLAGELLAR MOTOR COMPLEX"/>
    <property type="match status" value="1"/>
</dbReference>
<evidence type="ECO:0000256" key="2">
    <source>
        <dbReference type="SAM" id="MobiDB-lite"/>
    </source>
</evidence>
<protein>
    <submittedName>
        <fullName evidence="5">OmpA family protein</fullName>
    </submittedName>
</protein>
<dbReference type="InterPro" id="IPR050330">
    <property type="entry name" value="Bact_OuterMem_StrucFunc"/>
</dbReference>
<dbReference type="Proteomes" id="UP001059672">
    <property type="component" value="Chromosome"/>
</dbReference>
<name>A0ABY5H562_9PSED</name>
<dbReference type="Pfam" id="PF00691">
    <property type="entry name" value="OmpA"/>
    <property type="match status" value="1"/>
</dbReference>
<keyword evidence="3" id="KW-0732">Signal</keyword>
<dbReference type="EMBL" id="CP073346">
    <property type="protein sequence ID" value="UTW07154.1"/>
    <property type="molecule type" value="Genomic_DNA"/>
</dbReference>
<dbReference type="CDD" id="cd07185">
    <property type="entry name" value="OmpA_C-like"/>
    <property type="match status" value="1"/>
</dbReference>
<feature type="chain" id="PRO_5045779069" evidence="3">
    <location>
        <begin position="22"/>
        <end position="228"/>
    </location>
</feature>
<dbReference type="InterPro" id="IPR036737">
    <property type="entry name" value="OmpA-like_sf"/>
</dbReference>
<keyword evidence="1" id="KW-0472">Membrane</keyword>
<keyword evidence="6" id="KW-1185">Reference proteome</keyword>
<evidence type="ECO:0000256" key="1">
    <source>
        <dbReference type="PROSITE-ProRule" id="PRU00473"/>
    </source>
</evidence>
<evidence type="ECO:0000313" key="6">
    <source>
        <dbReference type="Proteomes" id="UP001059672"/>
    </source>
</evidence>
<dbReference type="RefSeq" id="WP_255837714.1">
    <property type="nucleotide sequence ID" value="NZ_CP073346.1"/>
</dbReference>
<evidence type="ECO:0000256" key="3">
    <source>
        <dbReference type="SAM" id="SignalP"/>
    </source>
</evidence>
<evidence type="ECO:0000259" key="4">
    <source>
        <dbReference type="PROSITE" id="PS51123"/>
    </source>
</evidence>
<sequence length="228" mass="24434">MFAKKNLALVLCLLMAGCAGSEKKPQAQQAAMPAPEVTQAWLDDYEPKLREAIKGSHFELERRESLLVVTAPVEGSFNPDRPHMLLPVTLGPISRLAKLVEHDKSMGVLILGHADSSGAATLNRELSHERARAFTAIFRLSGLRQDRLLVKGLGADMPRAANDSVEGRALNRRVEILLTPRVTLNALIAHYSQPAVIPAVAQAVPGAKSSKTKPAATGKAVASSKQAN</sequence>
<dbReference type="InterPro" id="IPR006665">
    <property type="entry name" value="OmpA-like"/>
</dbReference>
<dbReference type="SUPFAM" id="SSF103088">
    <property type="entry name" value="OmpA-like"/>
    <property type="match status" value="1"/>
</dbReference>
<dbReference type="PROSITE" id="PS51257">
    <property type="entry name" value="PROKAR_LIPOPROTEIN"/>
    <property type="match status" value="1"/>
</dbReference>
<feature type="region of interest" description="Disordered" evidence="2">
    <location>
        <begin position="208"/>
        <end position="228"/>
    </location>
</feature>